<evidence type="ECO:0000259" key="3">
    <source>
        <dbReference type="PROSITE" id="PS51186"/>
    </source>
</evidence>
<dbReference type="Gene3D" id="3.40.630.30">
    <property type="match status" value="1"/>
</dbReference>
<proteinExistence type="predicted"/>
<dbReference type="CDD" id="cd04301">
    <property type="entry name" value="NAT_SF"/>
    <property type="match status" value="1"/>
</dbReference>
<dbReference type="SUPFAM" id="SSF55729">
    <property type="entry name" value="Acyl-CoA N-acyltransferases (Nat)"/>
    <property type="match status" value="2"/>
</dbReference>
<feature type="domain" description="N-acetyltransferase" evidence="3">
    <location>
        <begin position="185"/>
        <end position="328"/>
    </location>
</feature>
<evidence type="ECO:0000313" key="5">
    <source>
        <dbReference type="Proteomes" id="UP000282084"/>
    </source>
</evidence>
<dbReference type="InterPro" id="IPR000182">
    <property type="entry name" value="GNAT_dom"/>
</dbReference>
<evidence type="ECO:0000256" key="1">
    <source>
        <dbReference type="ARBA" id="ARBA00022679"/>
    </source>
</evidence>
<evidence type="ECO:0000256" key="2">
    <source>
        <dbReference type="ARBA" id="ARBA00023315"/>
    </source>
</evidence>
<gene>
    <name evidence="4" type="ORF">C8E97_1396</name>
</gene>
<accession>A0A495VVW7</accession>
<protein>
    <submittedName>
        <fullName evidence="4">L-amino acid N-acyltransferase YncA</fullName>
    </submittedName>
</protein>
<keyword evidence="2 4" id="KW-0012">Acyltransferase</keyword>
<dbReference type="InterPro" id="IPR050832">
    <property type="entry name" value="Bact_Acetyltransf"/>
</dbReference>
<dbReference type="OrthoDB" id="4119890at2"/>
<dbReference type="EMBL" id="RBXO01000001">
    <property type="protein sequence ID" value="RKT52857.1"/>
    <property type="molecule type" value="Genomic_DNA"/>
</dbReference>
<evidence type="ECO:0000313" key="4">
    <source>
        <dbReference type="EMBL" id="RKT52857.1"/>
    </source>
</evidence>
<dbReference type="PANTHER" id="PTHR43877">
    <property type="entry name" value="AMINOALKYLPHOSPHONATE N-ACETYLTRANSFERASE-RELATED-RELATED"/>
    <property type="match status" value="1"/>
</dbReference>
<keyword evidence="5" id="KW-1185">Reference proteome</keyword>
<organism evidence="4 5">
    <name type="scientific">Saccharothrix australiensis</name>
    <dbReference type="NCBI Taxonomy" id="2072"/>
    <lineage>
        <taxon>Bacteria</taxon>
        <taxon>Bacillati</taxon>
        <taxon>Actinomycetota</taxon>
        <taxon>Actinomycetes</taxon>
        <taxon>Pseudonocardiales</taxon>
        <taxon>Pseudonocardiaceae</taxon>
        <taxon>Saccharothrix</taxon>
    </lineage>
</organism>
<dbReference type="AlphaFoldDB" id="A0A495VVW7"/>
<dbReference type="Proteomes" id="UP000282084">
    <property type="component" value="Unassembled WGS sequence"/>
</dbReference>
<dbReference type="RefSeq" id="WP_121002720.1">
    <property type="nucleotide sequence ID" value="NZ_RBXO01000001.1"/>
</dbReference>
<dbReference type="GO" id="GO:0016747">
    <property type="term" value="F:acyltransferase activity, transferring groups other than amino-acyl groups"/>
    <property type="evidence" value="ECO:0007669"/>
    <property type="project" value="InterPro"/>
</dbReference>
<feature type="domain" description="N-acetyltransferase" evidence="3">
    <location>
        <begin position="3"/>
        <end position="160"/>
    </location>
</feature>
<name>A0A495VVW7_9PSEU</name>
<dbReference type="PROSITE" id="PS51186">
    <property type="entry name" value="GNAT"/>
    <property type="match status" value="2"/>
</dbReference>
<sequence>MTVEVVALDPHRAGPADLAEYVRIRRTSADPADGALDHDSVVTRMRNPFPGLGDAGYRLVRVGGEAVGLVYLRYPEDENRHLVLAEVVVQPDRRRRGIGTAALRALLPELRACGRRVIEGWLVVEDSAGDRWAKSLGFRTVRSVTRMGLDFACADRSRWDVAPPAGYRLERWVGAAPERLLASYAEARSAIHDAPTGQTEFRQPDWTPERVRAAEEEDRAKGVEQRVVVALRGDTVVGLTEVVRVPHRRDEYYQGDTAVLAAHRGRRIGLWLKGAMARWLVAERPEPTRVTTATGSDNEHMIRVNRELGFHVVNTQLVIAHDVEALSR</sequence>
<dbReference type="Pfam" id="PF00583">
    <property type="entry name" value="Acetyltransf_1"/>
    <property type="match status" value="2"/>
</dbReference>
<dbReference type="InterPro" id="IPR016181">
    <property type="entry name" value="Acyl_CoA_acyltransferase"/>
</dbReference>
<keyword evidence="1 4" id="KW-0808">Transferase</keyword>
<comment type="caution">
    <text evidence="4">The sequence shown here is derived from an EMBL/GenBank/DDBJ whole genome shotgun (WGS) entry which is preliminary data.</text>
</comment>
<reference evidence="4 5" key="1">
    <citation type="submission" date="2018-10" db="EMBL/GenBank/DDBJ databases">
        <title>Sequencing the genomes of 1000 actinobacteria strains.</title>
        <authorList>
            <person name="Klenk H.-P."/>
        </authorList>
    </citation>
    <scope>NUCLEOTIDE SEQUENCE [LARGE SCALE GENOMIC DNA]</scope>
    <source>
        <strain evidence="4 5">DSM 43800</strain>
    </source>
</reference>